<sequence>MTTINPADIHFGLDTFGDVHNNDPIQSLKDVVEQAKLADEVGIYAFNLGEHHRDDFAISSPHTVLANIAAVTTQIKLGTAVVVLSSDDPVRVYEQFSTIHALSDGRAELTVGRGSFIESFPLFGYDLSDYEPLFEEKLEMLVNLWKNRPFDWNGKLTQSLTHQHLFPPMDAETLPIFVAVGGSPQSVVRAARHDVGLRLAIIGGQPERFAPFADLYRNAQEQFGHTTPRSIGFHSPGLVADTDEEAIEAFKAEHMAHNARVGAERGWPAMTEARFASELTNGALFVGSVETVSQKLAKAIKVLGADTFDLKIGTGSHSAQMKSIELYGTQVVPRVRELLAEN</sequence>
<dbReference type="EMBL" id="JAUSQW010000001">
    <property type="protein sequence ID" value="MDP9800368.1"/>
    <property type="molecule type" value="Genomic_DNA"/>
</dbReference>
<evidence type="ECO:0000313" key="5">
    <source>
        <dbReference type="Proteomes" id="UP001235966"/>
    </source>
</evidence>
<dbReference type="InterPro" id="IPR050766">
    <property type="entry name" value="Bact_Lucif_Oxidored"/>
</dbReference>
<dbReference type="SUPFAM" id="SSF51679">
    <property type="entry name" value="Bacterial luciferase-like"/>
    <property type="match status" value="1"/>
</dbReference>
<keyword evidence="2" id="KW-0503">Monooxygenase</keyword>
<gene>
    <name evidence="4" type="ORF">J2S49_000444</name>
</gene>
<dbReference type="InterPro" id="IPR036661">
    <property type="entry name" value="Luciferase-like_sf"/>
</dbReference>
<protein>
    <submittedName>
        <fullName evidence="4">LLM family oxidoreductase</fullName>
    </submittedName>
</protein>
<dbReference type="Pfam" id="PF00296">
    <property type="entry name" value="Bac_luciferase"/>
    <property type="match status" value="1"/>
</dbReference>
<name>A0ABT9N9I8_9ACTO</name>
<evidence type="ECO:0000259" key="3">
    <source>
        <dbReference type="Pfam" id="PF00296"/>
    </source>
</evidence>
<organism evidence="4 5">
    <name type="scientific">Arcanobacterium wilhelmae</name>
    <dbReference type="NCBI Taxonomy" id="1803177"/>
    <lineage>
        <taxon>Bacteria</taxon>
        <taxon>Bacillati</taxon>
        <taxon>Actinomycetota</taxon>
        <taxon>Actinomycetes</taxon>
        <taxon>Actinomycetales</taxon>
        <taxon>Actinomycetaceae</taxon>
        <taxon>Arcanobacterium</taxon>
    </lineage>
</organism>
<keyword evidence="5" id="KW-1185">Reference proteome</keyword>
<evidence type="ECO:0000313" key="4">
    <source>
        <dbReference type="EMBL" id="MDP9800368.1"/>
    </source>
</evidence>
<proteinExistence type="predicted"/>
<dbReference type="CDD" id="cd00347">
    <property type="entry name" value="Flavin_utilizing_monoxygenases"/>
    <property type="match status" value="1"/>
</dbReference>
<reference evidence="4 5" key="1">
    <citation type="submission" date="2023-07" db="EMBL/GenBank/DDBJ databases">
        <title>Sequencing the genomes of 1000 actinobacteria strains.</title>
        <authorList>
            <person name="Klenk H.-P."/>
        </authorList>
    </citation>
    <scope>NUCLEOTIDE SEQUENCE [LARGE SCALE GENOMIC DNA]</scope>
    <source>
        <strain evidence="4 5">DSM 102162</strain>
    </source>
</reference>
<dbReference type="PANTHER" id="PTHR30137">
    <property type="entry name" value="LUCIFERASE-LIKE MONOOXYGENASE"/>
    <property type="match status" value="1"/>
</dbReference>
<dbReference type="Gene3D" id="3.20.20.30">
    <property type="entry name" value="Luciferase-like domain"/>
    <property type="match status" value="1"/>
</dbReference>
<dbReference type="Proteomes" id="UP001235966">
    <property type="component" value="Unassembled WGS sequence"/>
</dbReference>
<dbReference type="RefSeq" id="WP_278057757.1">
    <property type="nucleotide sequence ID" value="NZ_CP121247.1"/>
</dbReference>
<evidence type="ECO:0000256" key="2">
    <source>
        <dbReference type="ARBA" id="ARBA00023033"/>
    </source>
</evidence>
<keyword evidence="1" id="KW-0560">Oxidoreductase</keyword>
<comment type="caution">
    <text evidence="4">The sequence shown here is derived from an EMBL/GenBank/DDBJ whole genome shotgun (WGS) entry which is preliminary data.</text>
</comment>
<accession>A0ABT9N9I8</accession>
<dbReference type="PANTHER" id="PTHR30137:SF8">
    <property type="entry name" value="BLR5498 PROTEIN"/>
    <property type="match status" value="1"/>
</dbReference>
<feature type="domain" description="Luciferase-like" evidence="3">
    <location>
        <begin position="20"/>
        <end position="305"/>
    </location>
</feature>
<dbReference type="InterPro" id="IPR011251">
    <property type="entry name" value="Luciferase-like_dom"/>
</dbReference>
<evidence type="ECO:0000256" key="1">
    <source>
        <dbReference type="ARBA" id="ARBA00023002"/>
    </source>
</evidence>